<reference evidence="2 3" key="1">
    <citation type="submission" date="2016-12" db="EMBL/GenBank/DDBJ databases">
        <title>Analysis of the Molecular Diversity Among Cronobacter Species Isolated from Filth Flies Using a Pan Genomic DNA Microarray.</title>
        <authorList>
            <person name="Pava-Ripoll M."/>
            <person name="Tall B."/>
            <person name="Farber J."/>
            <person name="Fanning S."/>
            <person name="Lehner A."/>
            <person name="Stephan R."/>
            <person name="Pagotto F."/>
            <person name="Iverson C."/>
            <person name="Ziobro G."/>
            <person name="Miller A."/>
            <person name="Pearson R."/>
            <person name="Yan Q."/>
            <person name="Kim M."/>
            <person name="Jeong S."/>
            <person name="Park J."/>
            <person name="Jun S."/>
            <person name="Choi H."/>
            <person name="Chung T."/>
            <person name="Yoo Y."/>
            <person name="Park E."/>
            <person name="Hwang S."/>
            <person name="Lee B."/>
            <person name="Sathyamoorthy V."/>
            <person name="Carter L."/>
            <person name="Mammel M."/>
            <person name="Jackson S."/>
            <person name="Kothary M."/>
            <person name="Patel I."/>
            <person name="Grim C."/>
            <person name="Gopinath G."/>
            <person name="Gangiredla J."/>
            <person name="Chase H."/>
        </authorList>
    </citation>
    <scope>NUCLEOTIDE SEQUENCE [LARGE SCALE GENOMIC DNA]</scope>
    <source>
        <strain evidence="2 3">MOD1-Md1s</strain>
    </source>
</reference>
<dbReference type="EMBL" id="WAGD01000004">
    <property type="protein sequence ID" value="KAB0886582.1"/>
    <property type="molecule type" value="Genomic_DNA"/>
</dbReference>
<accession>A0A2T7AQ47</accession>
<gene>
    <name evidence="2" type="ORF">AUN14_15690</name>
    <name evidence="1" type="ORF">FZI19_01235</name>
</gene>
<protein>
    <submittedName>
        <fullName evidence="2">Uncharacterized protein</fullName>
    </submittedName>
</protein>
<proteinExistence type="predicted"/>
<name>A0A2T7AQ47_9ENTR</name>
<evidence type="ECO:0000313" key="1">
    <source>
        <dbReference type="EMBL" id="KAB0886582.1"/>
    </source>
</evidence>
<sequence length="60" mass="7016">MFLCSNCERQFYSLYVHNLNDDLRGRYFVAQAACRVTQPHHFFIFKSLGCAALRSVCVMH</sequence>
<dbReference type="AlphaFoldDB" id="A0A2T7AQ47"/>
<keyword evidence="4" id="KW-1185">Reference proteome</keyword>
<evidence type="ECO:0000313" key="4">
    <source>
        <dbReference type="Proteomes" id="UP000469927"/>
    </source>
</evidence>
<reference evidence="1 4" key="2">
    <citation type="submission" date="2019-08" db="EMBL/GenBank/DDBJ databases">
        <title>Prevalence, distribution, and phylogeny of type two toxin-antitoxin genes possessed by Cronobacter species where C. sakazakii homologs follow sequence type lineages.</title>
        <authorList>
            <person name="Finkelstein S."/>
            <person name="Negrete F."/>
            <person name="Jang H."/>
            <person name="Gopinath G.R."/>
            <person name="Tall B.D."/>
        </authorList>
    </citation>
    <scope>NUCLEOTIDE SEQUENCE [LARGE SCALE GENOMIC DNA]</scope>
    <source>
        <strain evidence="1 4">MOD1_GK1257</strain>
    </source>
</reference>
<dbReference type="EMBL" id="MSAE01000033">
    <property type="protein sequence ID" value="PUX11647.1"/>
    <property type="molecule type" value="Genomic_DNA"/>
</dbReference>
<comment type="caution">
    <text evidence="2">The sequence shown here is derived from an EMBL/GenBank/DDBJ whole genome shotgun (WGS) entry which is preliminary data.</text>
</comment>
<dbReference type="Proteomes" id="UP000244378">
    <property type="component" value="Unassembled WGS sequence"/>
</dbReference>
<evidence type="ECO:0000313" key="2">
    <source>
        <dbReference type="EMBL" id="PUX11647.1"/>
    </source>
</evidence>
<evidence type="ECO:0000313" key="3">
    <source>
        <dbReference type="Proteomes" id="UP000244378"/>
    </source>
</evidence>
<organism evidence="2 3">
    <name type="scientific">Cronobacter muytjensii</name>
    <dbReference type="NCBI Taxonomy" id="413501"/>
    <lineage>
        <taxon>Bacteria</taxon>
        <taxon>Pseudomonadati</taxon>
        <taxon>Pseudomonadota</taxon>
        <taxon>Gammaproteobacteria</taxon>
        <taxon>Enterobacterales</taxon>
        <taxon>Enterobacteriaceae</taxon>
        <taxon>Cronobacter</taxon>
    </lineage>
</organism>
<dbReference type="Proteomes" id="UP000469927">
    <property type="component" value="Unassembled WGS sequence"/>
</dbReference>